<reference evidence="2" key="2">
    <citation type="submission" date="2018-03" db="EMBL/GenBank/DDBJ databases">
        <title>The Triticum urartu genome reveals the dynamic nature of wheat genome evolution.</title>
        <authorList>
            <person name="Ling H."/>
            <person name="Ma B."/>
            <person name="Shi X."/>
            <person name="Liu H."/>
            <person name="Dong L."/>
            <person name="Sun H."/>
            <person name="Cao Y."/>
            <person name="Gao Q."/>
            <person name="Zheng S."/>
            <person name="Li Y."/>
            <person name="Yu Y."/>
            <person name="Du H."/>
            <person name="Qi M."/>
            <person name="Li Y."/>
            <person name="Yu H."/>
            <person name="Cui Y."/>
            <person name="Wang N."/>
            <person name="Chen C."/>
            <person name="Wu H."/>
            <person name="Zhao Y."/>
            <person name="Zhang J."/>
            <person name="Li Y."/>
            <person name="Zhou W."/>
            <person name="Zhang B."/>
            <person name="Hu W."/>
            <person name="Eijk M."/>
            <person name="Tang J."/>
            <person name="Witsenboer H."/>
            <person name="Zhao S."/>
            <person name="Li Z."/>
            <person name="Zhang A."/>
            <person name="Wang D."/>
            <person name="Liang C."/>
        </authorList>
    </citation>
    <scope>NUCLEOTIDE SEQUENCE [LARGE SCALE GENOMIC DNA]</scope>
    <source>
        <strain evidence="2">cv. G1812</strain>
    </source>
</reference>
<protein>
    <submittedName>
        <fullName evidence="2">Uncharacterized protein</fullName>
    </submittedName>
</protein>
<accession>A0A8R7R168</accession>
<proteinExistence type="predicted"/>
<reference evidence="3" key="1">
    <citation type="journal article" date="2013" name="Nature">
        <title>Draft genome of the wheat A-genome progenitor Triticum urartu.</title>
        <authorList>
            <person name="Ling H.Q."/>
            <person name="Zhao S."/>
            <person name="Liu D."/>
            <person name="Wang J."/>
            <person name="Sun H."/>
            <person name="Zhang C."/>
            <person name="Fan H."/>
            <person name="Li D."/>
            <person name="Dong L."/>
            <person name="Tao Y."/>
            <person name="Gao C."/>
            <person name="Wu H."/>
            <person name="Li Y."/>
            <person name="Cui Y."/>
            <person name="Guo X."/>
            <person name="Zheng S."/>
            <person name="Wang B."/>
            <person name="Yu K."/>
            <person name="Liang Q."/>
            <person name="Yang W."/>
            <person name="Lou X."/>
            <person name="Chen J."/>
            <person name="Feng M."/>
            <person name="Jian J."/>
            <person name="Zhang X."/>
            <person name="Luo G."/>
            <person name="Jiang Y."/>
            <person name="Liu J."/>
            <person name="Wang Z."/>
            <person name="Sha Y."/>
            <person name="Zhang B."/>
            <person name="Wu H."/>
            <person name="Tang D."/>
            <person name="Shen Q."/>
            <person name="Xue P."/>
            <person name="Zou S."/>
            <person name="Wang X."/>
            <person name="Liu X."/>
            <person name="Wang F."/>
            <person name="Yang Y."/>
            <person name="An X."/>
            <person name="Dong Z."/>
            <person name="Zhang K."/>
            <person name="Zhang X."/>
            <person name="Luo M.C."/>
            <person name="Dvorak J."/>
            <person name="Tong Y."/>
            <person name="Wang J."/>
            <person name="Yang H."/>
            <person name="Li Z."/>
            <person name="Wang D."/>
            <person name="Zhang A."/>
            <person name="Wang J."/>
        </authorList>
    </citation>
    <scope>NUCLEOTIDE SEQUENCE</scope>
    <source>
        <strain evidence="3">cv. G1812</strain>
    </source>
</reference>
<evidence type="ECO:0000256" key="1">
    <source>
        <dbReference type="SAM" id="MobiDB-lite"/>
    </source>
</evidence>
<sequence length="116" mass="12721">MGVGRSWPESPALVRLPPPHPHHAAGAPAAEHPERAVVARPGGRVGQRLVRPPDLQERLGTPAAAGGDVGVEALGHGAVRGPDLHLRRRAAHAQRFVERARRRPRRGHHRRRQRHC</sequence>
<feature type="region of interest" description="Disordered" evidence="1">
    <location>
        <begin position="79"/>
        <end position="116"/>
    </location>
</feature>
<name>A0A8R7R168_TRIUA</name>
<dbReference type="AlphaFoldDB" id="A0A8R7R168"/>
<reference evidence="2" key="3">
    <citation type="submission" date="2022-06" db="UniProtKB">
        <authorList>
            <consortium name="EnsemblPlants"/>
        </authorList>
    </citation>
    <scope>IDENTIFICATION</scope>
</reference>
<evidence type="ECO:0000313" key="3">
    <source>
        <dbReference type="Proteomes" id="UP000015106"/>
    </source>
</evidence>
<dbReference type="Gramene" id="TuG1812G0700002342.01.T01">
    <property type="protein sequence ID" value="TuG1812G0700002342.01.T01.cds405662"/>
    <property type="gene ID" value="TuG1812G0700002342.01"/>
</dbReference>
<dbReference type="EnsemblPlants" id="TuG1812G0700002342.01.T01">
    <property type="protein sequence ID" value="TuG1812G0700002342.01.T01.cds405662"/>
    <property type="gene ID" value="TuG1812G0700002342.01"/>
</dbReference>
<feature type="region of interest" description="Disordered" evidence="1">
    <location>
        <begin position="1"/>
        <end position="66"/>
    </location>
</feature>
<feature type="compositionally biased region" description="Basic residues" evidence="1">
    <location>
        <begin position="100"/>
        <end position="116"/>
    </location>
</feature>
<organism evidence="2 3">
    <name type="scientific">Triticum urartu</name>
    <name type="common">Red wild einkorn</name>
    <name type="synonym">Crithodium urartu</name>
    <dbReference type="NCBI Taxonomy" id="4572"/>
    <lineage>
        <taxon>Eukaryota</taxon>
        <taxon>Viridiplantae</taxon>
        <taxon>Streptophyta</taxon>
        <taxon>Embryophyta</taxon>
        <taxon>Tracheophyta</taxon>
        <taxon>Spermatophyta</taxon>
        <taxon>Magnoliopsida</taxon>
        <taxon>Liliopsida</taxon>
        <taxon>Poales</taxon>
        <taxon>Poaceae</taxon>
        <taxon>BOP clade</taxon>
        <taxon>Pooideae</taxon>
        <taxon>Triticodae</taxon>
        <taxon>Triticeae</taxon>
        <taxon>Triticinae</taxon>
        <taxon>Triticum</taxon>
    </lineage>
</organism>
<dbReference type="Proteomes" id="UP000015106">
    <property type="component" value="Chromosome 7"/>
</dbReference>
<keyword evidence="3" id="KW-1185">Reference proteome</keyword>
<evidence type="ECO:0000313" key="2">
    <source>
        <dbReference type="EnsemblPlants" id="TuG1812G0700002342.01.T01.cds405662"/>
    </source>
</evidence>